<evidence type="ECO:0000313" key="2">
    <source>
        <dbReference type="EMBL" id="KAB1264643.1"/>
    </source>
</evidence>
<comment type="caution">
    <text evidence="2">The sequence shown here is derived from an EMBL/GenBank/DDBJ whole genome shotgun (WGS) entry which is preliminary data.</text>
</comment>
<name>A0A5N4D0K2_CAMDR</name>
<dbReference type="AlphaFoldDB" id="A0A5N4D0K2"/>
<organism evidence="2 3">
    <name type="scientific">Camelus dromedarius</name>
    <name type="common">Dromedary</name>
    <name type="synonym">Arabian camel</name>
    <dbReference type="NCBI Taxonomy" id="9838"/>
    <lineage>
        <taxon>Eukaryota</taxon>
        <taxon>Metazoa</taxon>
        <taxon>Chordata</taxon>
        <taxon>Craniata</taxon>
        <taxon>Vertebrata</taxon>
        <taxon>Euteleostomi</taxon>
        <taxon>Mammalia</taxon>
        <taxon>Eutheria</taxon>
        <taxon>Laurasiatheria</taxon>
        <taxon>Artiodactyla</taxon>
        <taxon>Tylopoda</taxon>
        <taxon>Camelidae</taxon>
        <taxon>Camelus</taxon>
    </lineage>
</organism>
<dbReference type="Proteomes" id="UP000299084">
    <property type="component" value="Unassembled WGS sequence"/>
</dbReference>
<feature type="compositionally biased region" description="Basic and acidic residues" evidence="1">
    <location>
        <begin position="94"/>
        <end position="107"/>
    </location>
</feature>
<feature type="compositionally biased region" description="Basic and acidic residues" evidence="1">
    <location>
        <begin position="116"/>
        <end position="126"/>
    </location>
</feature>
<reference evidence="2 3" key="1">
    <citation type="journal article" date="2019" name="Mol. Ecol. Resour.">
        <title>Improving Illumina assemblies with Hi-C and long reads: an example with the North African dromedary.</title>
        <authorList>
            <person name="Elbers J.P."/>
            <person name="Rogers M.F."/>
            <person name="Perelman P.L."/>
            <person name="Proskuryakova A.A."/>
            <person name="Serdyukova N.A."/>
            <person name="Johnson W.E."/>
            <person name="Horin P."/>
            <person name="Corander J."/>
            <person name="Murphy D."/>
            <person name="Burger P.A."/>
        </authorList>
    </citation>
    <scope>NUCLEOTIDE SEQUENCE [LARGE SCALE GENOMIC DNA]</scope>
    <source>
        <strain evidence="2">Drom800</strain>
        <tissue evidence="2">Blood</tissue>
    </source>
</reference>
<evidence type="ECO:0000256" key="1">
    <source>
        <dbReference type="SAM" id="MobiDB-lite"/>
    </source>
</evidence>
<feature type="region of interest" description="Disordered" evidence="1">
    <location>
        <begin position="81"/>
        <end position="133"/>
    </location>
</feature>
<dbReference type="EMBL" id="JWIN03000017">
    <property type="protein sequence ID" value="KAB1264643.1"/>
    <property type="molecule type" value="Genomic_DNA"/>
</dbReference>
<gene>
    <name evidence="2" type="ORF">Cadr_000020165</name>
</gene>
<evidence type="ECO:0000313" key="3">
    <source>
        <dbReference type="Proteomes" id="UP000299084"/>
    </source>
</evidence>
<proteinExistence type="predicted"/>
<sequence length="133" mass="14955">MSRRSEVHPGQWSAGNTESFFGQYLCGKMPSEPQAIHPFSHLFSKRVRMCPGARPCAVNWGVGRDSDIVLTVQHVGWLSRNESAQMTPLEDEEMSLKDEGGSRKNPERTSSQGLLLEERKLRHHIEPTSLSPL</sequence>
<keyword evidence="3" id="KW-1185">Reference proteome</keyword>
<protein>
    <submittedName>
        <fullName evidence="2">Uncharacterized protein</fullName>
    </submittedName>
</protein>
<accession>A0A5N4D0K2</accession>